<name>A0A1A9I3D3_9BACT</name>
<keyword evidence="2" id="KW-1185">Reference proteome</keyword>
<dbReference type="AlphaFoldDB" id="A0A1A9I3D3"/>
<dbReference type="EMBL" id="CP015772">
    <property type="protein sequence ID" value="ANH82033.1"/>
    <property type="molecule type" value="Genomic_DNA"/>
</dbReference>
<reference evidence="1 2" key="1">
    <citation type="submission" date="2016-05" db="EMBL/GenBank/DDBJ databases">
        <title>Niabella ginsenosidivorans BS26 whole genome sequencing.</title>
        <authorList>
            <person name="Im W.T."/>
            <person name="Siddiqi M.Z."/>
        </authorList>
    </citation>
    <scope>NUCLEOTIDE SEQUENCE [LARGE SCALE GENOMIC DNA]</scope>
    <source>
        <strain evidence="1 2">BS26</strain>
    </source>
</reference>
<accession>A0A1A9I3D3</accession>
<gene>
    <name evidence="1" type="ORF">A8C56_14580</name>
</gene>
<dbReference type="KEGG" id="nia:A8C56_14580"/>
<evidence type="ECO:0008006" key="3">
    <source>
        <dbReference type="Google" id="ProtNLM"/>
    </source>
</evidence>
<evidence type="ECO:0000313" key="1">
    <source>
        <dbReference type="EMBL" id="ANH82033.1"/>
    </source>
</evidence>
<dbReference type="SUPFAM" id="SSF48239">
    <property type="entry name" value="Terpenoid cyclases/Protein prenyltransferases"/>
    <property type="match status" value="1"/>
</dbReference>
<dbReference type="Gene3D" id="1.50.10.20">
    <property type="match status" value="1"/>
</dbReference>
<dbReference type="STRING" id="1176587.A8C56_14580"/>
<evidence type="ECO:0000313" key="2">
    <source>
        <dbReference type="Proteomes" id="UP000077667"/>
    </source>
</evidence>
<dbReference type="InterPro" id="IPR008930">
    <property type="entry name" value="Terpenoid_cyclase/PrenylTrfase"/>
</dbReference>
<dbReference type="Proteomes" id="UP000077667">
    <property type="component" value="Chromosome"/>
</dbReference>
<organism evidence="1 2">
    <name type="scientific">Niabella ginsenosidivorans</name>
    <dbReference type="NCBI Taxonomy" id="1176587"/>
    <lineage>
        <taxon>Bacteria</taxon>
        <taxon>Pseudomonadati</taxon>
        <taxon>Bacteroidota</taxon>
        <taxon>Chitinophagia</taxon>
        <taxon>Chitinophagales</taxon>
        <taxon>Chitinophagaceae</taxon>
        <taxon>Niabella</taxon>
    </lineage>
</organism>
<protein>
    <recommendedName>
        <fullName evidence="3">Squalene cyclase C-terminal domain-containing protein</fullName>
    </recommendedName>
</protein>
<sequence length="373" mass="42676">MAGAKQTKGHMEAQNMHLEKLQQSIHAAVHYLAGHQLPNGEFMTYIAPDDKMRQWCVPDSNTFIPALIGNCLMPLEASFPPITAMLDKTVAFLQYQMMRGGVWHFFPAWHPQFKRLPPDTDDTVTIAALLRKRKKLIFDNTPMLLANRTRNGLFYTWYTLHPTFIKFPRTYWRLILRELKHPLSTLLYWIKGDHKRNDVDAIVNANAIYYLGYNKTTEPVVRYLAAIIQNNKEAGSDKWYLNPLAYFYFISRLYTIPGVPSILTNIKPLIIKKIINAIHNSAAFADCDLEMALALSALVNMDYKDPGYLAGLAAQLMEKQQTAGNWERYILGTHPKKIIGWGSEEATTALAAEALYHYQLSLQNTMRENHEAV</sequence>
<proteinExistence type="predicted"/>